<dbReference type="Proteomes" id="UP000428803">
    <property type="component" value="Chromosome"/>
</dbReference>
<dbReference type="EMBL" id="CP035733">
    <property type="protein sequence ID" value="QGY80829.1"/>
    <property type="molecule type" value="Genomic_DNA"/>
</dbReference>
<gene>
    <name evidence="3" type="ORF">EUU25_09470</name>
</gene>
<evidence type="ECO:0000313" key="4">
    <source>
        <dbReference type="Proteomes" id="UP000428803"/>
    </source>
</evidence>
<name>A0A6I6L504_9SPHN</name>
<feature type="domain" description="SpaA-like prealbumin fold" evidence="2">
    <location>
        <begin position="352"/>
        <end position="466"/>
    </location>
</feature>
<evidence type="ECO:0000259" key="2">
    <source>
        <dbReference type="Pfam" id="PF20674"/>
    </source>
</evidence>
<dbReference type="AlphaFoldDB" id="A0A6I6L504"/>
<feature type="domain" description="SpaA-like prealbumin fold" evidence="2">
    <location>
        <begin position="230"/>
        <end position="348"/>
    </location>
</feature>
<dbReference type="RefSeq" id="WP_158900431.1">
    <property type="nucleotide sequence ID" value="NZ_CP035733.1"/>
</dbReference>
<dbReference type="KEGG" id="slaa:EUU25_09470"/>
<evidence type="ECO:0000256" key="1">
    <source>
        <dbReference type="SAM" id="SignalP"/>
    </source>
</evidence>
<dbReference type="InterPro" id="IPR048834">
    <property type="entry name" value="SpaA_pre-album"/>
</dbReference>
<keyword evidence="4" id="KW-1185">Reference proteome</keyword>
<proteinExistence type="predicted"/>
<dbReference type="Pfam" id="PF20674">
    <property type="entry name" value="SpaA_3"/>
    <property type="match status" value="2"/>
</dbReference>
<reference evidence="4" key="1">
    <citation type="submission" date="2019-01" db="EMBL/GenBank/DDBJ databases">
        <title>Sphingorhabdus lacus sp.nov., isolated from an oligotrophic freshwater lake.</title>
        <authorList>
            <person name="Park M."/>
        </authorList>
    </citation>
    <scope>NUCLEOTIDE SEQUENCE [LARGE SCALE GENOMIC DNA]</scope>
    <source>
        <strain evidence="4">IMCC1753</strain>
    </source>
</reference>
<organism evidence="3 4">
    <name type="scientific">Sphingorhabdus lacus</name>
    <dbReference type="NCBI Taxonomy" id="392610"/>
    <lineage>
        <taxon>Bacteria</taxon>
        <taxon>Pseudomonadati</taxon>
        <taxon>Pseudomonadota</taxon>
        <taxon>Alphaproteobacteria</taxon>
        <taxon>Sphingomonadales</taxon>
        <taxon>Sphingomonadaceae</taxon>
        <taxon>Sphingorhabdus</taxon>
    </lineage>
</organism>
<keyword evidence="1" id="KW-0732">Signal</keyword>
<dbReference type="OrthoDB" id="5400913at2"/>
<evidence type="ECO:0000313" key="3">
    <source>
        <dbReference type="EMBL" id="QGY80829.1"/>
    </source>
</evidence>
<accession>A0A6I6L504</accession>
<dbReference type="NCBIfam" id="TIGR01451">
    <property type="entry name" value="B_ant_repeat"/>
    <property type="match status" value="1"/>
</dbReference>
<protein>
    <recommendedName>
        <fullName evidence="2">SpaA-like prealbumin fold domain-containing protein</fullName>
    </recommendedName>
</protein>
<dbReference type="InterPro" id="IPR047589">
    <property type="entry name" value="DUF11_rpt"/>
</dbReference>
<feature type="signal peptide" evidence="1">
    <location>
        <begin position="1"/>
        <end position="18"/>
    </location>
</feature>
<feature type="chain" id="PRO_5026083979" description="SpaA-like prealbumin fold domain-containing protein" evidence="1">
    <location>
        <begin position="19"/>
        <end position="609"/>
    </location>
</feature>
<sequence length="609" mass="62012">MATLFVLLMGFGSTSAQAQSCAPAASQGTAPQGWETYCWLDFSTYNDATARSAAGQNFSFNLNDGSTLSFNLKVTPTTAAAFNSIAAPSWTGAAVGNTAFLGIPGRPVLYTSAAGSKSITFSGITITPPPGAPAVTAYSFVAADAESTNDGENLQFVTNGTGWQILDQVNPISGNNYPTITGTGTSTFTETGVPGTVGGYIVGSNSPTTVTTNMQAGGLQGAMFAVRFASIRLRKTITGARVNAADQFTFRVSATSSGTTLASGTTTGTGNGPFSATPLSLASGIPLTLSEAMAAGSVSTLAKYESRLTCTNTTTSSTTPLPTNLLTTSYNFGALQFGDAVICVFNNAAFPHIRISKALGAGGRRFNTDQFTVRINQASTVVASATTTGTGTTVTGGNTGLVQVTPGTAYTLDEIMSGPGSLSQYTSTLACTNATNGVTTTFPTTVPGNITPVLGDVISCVVTNTRLAGNATLVVSKTSTVLSDGVSAANPKSIPGAIVRYTITVQNTGNLSVDANSIVIVDAFPPNFTLDASTPFTFTEGARPSNLNAFNQGTMVTYSNTGSAPFTAPLGSGYNAAIRAFRYAPTGTMQGANATGPSSFSISFVGRLN</sequence>